<dbReference type="Pfam" id="PF01288">
    <property type="entry name" value="HPPK"/>
    <property type="match status" value="1"/>
</dbReference>
<dbReference type="Gene3D" id="3.30.70.560">
    <property type="entry name" value="7,8-Dihydro-6-hydroxymethylpterin-pyrophosphokinase HPPK"/>
    <property type="match status" value="1"/>
</dbReference>
<dbReference type="GO" id="GO:0046656">
    <property type="term" value="P:folic acid biosynthetic process"/>
    <property type="evidence" value="ECO:0007669"/>
    <property type="project" value="UniProtKB-KW"/>
</dbReference>
<dbReference type="NCBIfam" id="TIGR01498">
    <property type="entry name" value="folK"/>
    <property type="match status" value="1"/>
</dbReference>
<dbReference type="GO" id="GO:0005524">
    <property type="term" value="F:ATP binding"/>
    <property type="evidence" value="ECO:0007669"/>
    <property type="project" value="UniProtKB-KW"/>
</dbReference>
<evidence type="ECO:0000256" key="6">
    <source>
        <dbReference type="ARBA" id="ARBA00022840"/>
    </source>
</evidence>
<dbReference type="InterPro" id="IPR035907">
    <property type="entry name" value="Hppk_sf"/>
</dbReference>
<keyword evidence="4" id="KW-0547">Nucleotide-binding</keyword>
<comment type="pathway">
    <text evidence="1">Cofactor biosynthesis; tetrahydrofolate biosynthesis; 2-amino-4-hydroxy-6-hydroxymethyl-7,8-dihydropteridine diphosphate from 7,8-dihydroneopterin triphosphate: step 4/4.</text>
</comment>
<keyword evidence="6" id="KW-0067">ATP-binding</keyword>
<evidence type="ECO:0000313" key="9">
    <source>
        <dbReference type="EMBL" id="VAV84829.1"/>
    </source>
</evidence>
<keyword evidence="5 9" id="KW-0418">Kinase</keyword>
<evidence type="ECO:0000256" key="5">
    <source>
        <dbReference type="ARBA" id="ARBA00022777"/>
    </source>
</evidence>
<dbReference type="GO" id="GO:0046654">
    <property type="term" value="P:tetrahydrofolate biosynthetic process"/>
    <property type="evidence" value="ECO:0007669"/>
    <property type="project" value="UniProtKB-UniPathway"/>
</dbReference>
<keyword evidence="3 9" id="KW-0808">Transferase</keyword>
<name>A0A3B0QXI9_9ZZZZ</name>
<dbReference type="AlphaFoldDB" id="A0A3B0QXI9"/>
<dbReference type="SUPFAM" id="SSF55083">
    <property type="entry name" value="6-hydroxymethyl-7,8-dihydropterin pyrophosphokinase, HPPK"/>
    <property type="match status" value="1"/>
</dbReference>
<gene>
    <name evidence="9" type="ORF">MNBD_DELTA01-1909</name>
</gene>
<dbReference type="EC" id="2.7.6.3" evidence="2"/>
<dbReference type="UniPathway" id="UPA00077">
    <property type="reaction ID" value="UER00155"/>
</dbReference>
<sequence length="162" mass="18117">MAVKVILSIGSNMGERTGNCRLAIDALTAMGGVILLKESSFYETIPWGKTNQPDFINCAVLVESTLAPLNLLEKLKEIEFNIGRNHGERWGPRLIDLDLVIYGDVVMESEILTLPHRYAHERAFVMIPAAEVAPEMIHPLFRKSVREIADGFADKGEVRRVE</sequence>
<dbReference type="PROSITE" id="PS00794">
    <property type="entry name" value="HPPK"/>
    <property type="match status" value="1"/>
</dbReference>
<evidence type="ECO:0000256" key="2">
    <source>
        <dbReference type="ARBA" id="ARBA00013253"/>
    </source>
</evidence>
<evidence type="ECO:0000256" key="3">
    <source>
        <dbReference type="ARBA" id="ARBA00022679"/>
    </source>
</evidence>
<proteinExistence type="predicted"/>
<reference evidence="9" key="1">
    <citation type="submission" date="2018-06" db="EMBL/GenBank/DDBJ databases">
        <authorList>
            <person name="Zhirakovskaya E."/>
        </authorList>
    </citation>
    <scope>NUCLEOTIDE SEQUENCE</scope>
</reference>
<protein>
    <recommendedName>
        <fullName evidence="2">2-amino-4-hydroxy-6-hydroxymethyldihydropteridine diphosphokinase</fullName>
        <ecNumber evidence="2">2.7.6.3</ecNumber>
    </recommendedName>
</protein>
<evidence type="ECO:0000256" key="7">
    <source>
        <dbReference type="ARBA" id="ARBA00022909"/>
    </source>
</evidence>
<dbReference type="PANTHER" id="PTHR43071:SF1">
    <property type="entry name" value="2-AMINO-4-HYDROXY-6-HYDROXYMETHYLDIHYDROPTERIDINE PYROPHOSPHOKINASE"/>
    <property type="match status" value="1"/>
</dbReference>
<evidence type="ECO:0000259" key="8">
    <source>
        <dbReference type="PROSITE" id="PS00794"/>
    </source>
</evidence>
<dbReference type="EMBL" id="UOEA01000074">
    <property type="protein sequence ID" value="VAV84829.1"/>
    <property type="molecule type" value="Genomic_DNA"/>
</dbReference>
<accession>A0A3B0QXI9</accession>
<evidence type="ECO:0000256" key="1">
    <source>
        <dbReference type="ARBA" id="ARBA00005051"/>
    </source>
</evidence>
<dbReference type="CDD" id="cd00483">
    <property type="entry name" value="HPPK"/>
    <property type="match status" value="1"/>
</dbReference>
<dbReference type="PANTHER" id="PTHR43071">
    <property type="entry name" value="2-AMINO-4-HYDROXY-6-HYDROXYMETHYLDIHYDROPTERIDINE PYROPHOSPHOKINASE"/>
    <property type="match status" value="1"/>
</dbReference>
<organism evidence="9">
    <name type="scientific">hydrothermal vent metagenome</name>
    <dbReference type="NCBI Taxonomy" id="652676"/>
    <lineage>
        <taxon>unclassified sequences</taxon>
        <taxon>metagenomes</taxon>
        <taxon>ecological metagenomes</taxon>
    </lineage>
</organism>
<dbReference type="GO" id="GO:0016301">
    <property type="term" value="F:kinase activity"/>
    <property type="evidence" value="ECO:0007669"/>
    <property type="project" value="UniProtKB-KW"/>
</dbReference>
<dbReference type="InterPro" id="IPR000550">
    <property type="entry name" value="Hppk"/>
</dbReference>
<keyword evidence="7" id="KW-0289">Folate biosynthesis</keyword>
<feature type="domain" description="7,8-dihydro-6-hydroxymethylpterin-pyrophosphokinase" evidence="8">
    <location>
        <begin position="89"/>
        <end position="100"/>
    </location>
</feature>
<evidence type="ECO:0000256" key="4">
    <source>
        <dbReference type="ARBA" id="ARBA00022741"/>
    </source>
</evidence>
<dbReference type="GO" id="GO:0003848">
    <property type="term" value="F:2-amino-4-hydroxy-6-hydroxymethyldihydropteridine diphosphokinase activity"/>
    <property type="evidence" value="ECO:0007669"/>
    <property type="project" value="UniProtKB-EC"/>
</dbReference>